<dbReference type="Gene3D" id="3.90.80.10">
    <property type="entry name" value="Inorganic pyrophosphatase"/>
    <property type="match status" value="1"/>
</dbReference>
<dbReference type="Proteomes" id="UP001300672">
    <property type="component" value="Chromosome"/>
</dbReference>
<keyword evidence="4 6" id="KW-0378">Hydrolase</keyword>
<dbReference type="GO" id="GO:0004427">
    <property type="term" value="F:inorganic diphosphate phosphatase activity"/>
    <property type="evidence" value="ECO:0007669"/>
    <property type="project" value="UniProtKB-UniRule"/>
</dbReference>
<proteinExistence type="inferred from homology"/>
<name>A0AA95H755_9GAMM</name>
<dbReference type="SUPFAM" id="SSF50324">
    <property type="entry name" value="Inorganic pyrophosphatase"/>
    <property type="match status" value="1"/>
</dbReference>
<evidence type="ECO:0000256" key="4">
    <source>
        <dbReference type="ARBA" id="ARBA00022801"/>
    </source>
</evidence>
<dbReference type="Pfam" id="PF00719">
    <property type="entry name" value="Pyrophosphatase"/>
    <property type="match status" value="1"/>
</dbReference>
<reference evidence="7" key="2">
    <citation type="submission" date="2023-04" db="EMBL/GenBank/DDBJ databases">
        <authorList>
            <person name="Beletskiy A.V."/>
            <person name="Mardanov A.V."/>
            <person name="Ravin N.V."/>
        </authorList>
    </citation>
    <scope>NUCLEOTIDE SEQUENCE</scope>
    <source>
        <strain evidence="7">GKL-01</strain>
    </source>
</reference>
<evidence type="ECO:0000313" key="7">
    <source>
        <dbReference type="EMBL" id="WGZ90748.1"/>
    </source>
</evidence>
<dbReference type="EC" id="3.6.1.1" evidence="6"/>
<comment type="function">
    <text evidence="6">Catalyzes the hydrolysis of inorganic pyrophosphate (PPi) forming two phosphate ions.</text>
</comment>
<dbReference type="InterPro" id="IPR036649">
    <property type="entry name" value="Pyrophosphatase_sf"/>
</dbReference>
<dbReference type="PANTHER" id="PTHR10286">
    <property type="entry name" value="INORGANIC PYROPHOSPHATASE"/>
    <property type="match status" value="1"/>
</dbReference>
<evidence type="ECO:0000256" key="1">
    <source>
        <dbReference type="ARBA" id="ARBA00001946"/>
    </source>
</evidence>
<keyword evidence="3 6" id="KW-0479">Metal-binding</keyword>
<keyword evidence="5 6" id="KW-0460">Magnesium</keyword>
<comment type="similarity">
    <text evidence="6">Belongs to the PPase family.</text>
</comment>
<feature type="binding site" evidence="6">
    <location>
        <position position="44"/>
    </location>
    <ligand>
        <name>substrate</name>
    </ligand>
</feature>
<dbReference type="GO" id="GO:0000287">
    <property type="term" value="F:magnesium ion binding"/>
    <property type="evidence" value="ECO:0007669"/>
    <property type="project" value="UniProtKB-UniRule"/>
</dbReference>
<comment type="subcellular location">
    <subcellularLocation>
        <location evidence="6">Cytoplasm</location>
    </subcellularLocation>
</comment>
<comment type="subunit">
    <text evidence="6">Homohexamer.</text>
</comment>
<evidence type="ECO:0000256" key="5">
    <source>
        <dbReference type="ARBA" id="ARBA00022842"/>
    </source>
</evidence>
<evidence type="ECO:0000256" key="3">
    <source>
        <dbReference type="ARBA" id="ARBA00022723"/>
    </source>
</evidence>
<dbReference type="HAMAP" id="MF_00209">
    <property type="entry name" value="Inorganic_PPase"/>
    <property type="match status" value="1"/>
</dbReference>
<feature type="binding site" evidence="6">
    <location>
        <position position="56"/>
    </location>
    <ligand>
        <name>substrate</name>
    </ligand>
</feature>
<evidence type="ECO:0000256" key="6">
    <source>
        <dbReference type="HAMAP-Rule" id="MF_00209"/>
    </source>
</evidence>
<reference evidence="7" key="1">
    <citation type="journal article" date="2023" name="Int. J. Mol. Sci.">
        <title>Metagenomics Revealed a New Genus 'Candidatus Thiocaldithrix dubininis' gen. nov., sp. nov. and a New Species 'Candidatus Thiothrix putei' sp. nov. in the Family Thiotrichaceae, Some Members of Which Have Traits of Both Na+- and H+-Motive Energetics.</title>
        <authorList>
            <person name="Ravin N.V."/>
            <person name="Muntyan M.S."/>
            <person name="Smolyakov D.D."/>
            <person name="Rudenko T.S."/>
            <person name="Beletsky A.V."/>
            <person name="Mardanov A.V."/>
            <person name="Grabovich M.Y."/>
        </authorList>
    </citation>
    <scope>NUCLEOTIDE SEQUENCE</scope>
    <source>
        <strain evidence="7">GKL-01</strain>
    </source>
</reference>
<evidence type="ECO:0000256" key="2">
    <source>
        <dbReference type="ARBA" id="ARBA00022490"/>
    </source>
</evidence>
<feature type="binding site" evidence="6">
    <location>
        <position position="71"/>
    </location>
    <ligand>
        <name>Mg(2+)</name>
        <dbReference type="ChEBI" id="CHEBI:18420"/>
        <label>2</label>
    </ligand>
</feature>
<protein>
    <recommendedName>
        <fullName evidence="6">Inorganic pyrophosphatase</fullName>
        <ecNumber evidence="6">3.6.1.1</ecNumber>
    </recommendedName>
    <alternativeName>
        <fullName evidence="6">Pyrophosphate phospho-hydrolase</fullName>
        <shortName evidence="6">PPase</shortName>
    </alternativeName>
</protein>
<sequence length="178" mass="19560">MDISKIPAGKDVPNSVNVIIEIPAHASPVKYEIDKESGALMVDRFMSAPMFYPANYGFIPHTLAEDGDPTDVLVVTPTPLVHGAVIPVRPIGVLKMADESGIDAKIVAVPATKLYPSYGNIESYKDLPALLVDQIKHFFEHYKELEPNKWVKVEGWEDADAAKAEIVASVKRYEASEK</sequence>
<organism evidence="7">
    <name type="scientific">Candidatus Thiocaldithrix dubininis</name>
    <dbReference type="NCBI Taxonomy" id="3080823"/>
    <lineage>
        <taxon>Bacteria</taxon>
        <taxon>Pseudomonadati</taxon>
        <taxon>Pseudomonadota</taxon>
        <taxon>Gammaproteobacteria</taxon>
        <taxon>Thiotrichales</taxon>
        <taxon>Thiotrichaceae</taxon>
        <taxon>Candidatus Thiocaldithrix</taxon>
    </lineage>
</organism>
<dbReference type="CDD" id="cd00412">
    <property type="entry name" value="pyrophosphatase"/>
    <property type="match status" value="1"/>
</dbReference>
<dbReference type="FunFam" id="3.90.80.10:FF:000001">
    <property type="entry name" value="Inorganic pyrophosphatase"/>
    <property type="match status" value="1"/>
</dbReference>
<feature type="binding site" evidence="6">
    <location>
        <position position="71"/>
    </location>
    <ligand>
        <name>Mg(2+)</name>
        <dbReference type="ChEBI" id="CHEBI:18420"/>
        <label>1</label>
    </ligand>
</feature>
<keyword evidence="2 6" id="KW-0963">Cytoplasm</keyword>
<gene>
    <name evidence="6 7" type="primary">ppa</name>
    <name evidence="7" type="ORF">QJT80_14835</name>
</gene>
<dbReference type="GO" id="GO:0005737">
    <property type="term" value="C:cytoplasm"/>
    <property type="evidence" value="ECO:0007669"/>
    <property type="project" value="UniProtKB-SubCell"/>
</dbReference>
<feature type="binding site" evidence="6">
    <location>
        <position position="30"/>
    </location>
    <ligand>
        <name>substrate</name>
    </ligand>
</feature>
<comment type="catalytic activity">
    <reaction evidence="6">
        <text>diphosphate + H2O = 2 phosphate + H(+)</text>
        <dbReference type="Rhea" id="RHEA:24576"/>
        <dbReference type="ChEBI" id="CHEBI:15377"/>
        <dbReference type="ChEBI" id="CHEBI:15378"/>
        <dbReference type="ChEBI" id="CHEBI:33019"/>
        <dbReference type="ChEBI" id="CHEBI:43474"/>
        <dbReference type="EC" id="3.6.1.1"/>
    </reaction>
</comment>
<dbReference type="EMBL" id="CP124755">
    <property type="protein sequence ID" value="WGZ90748.1"/>
    <property type="molecule type" value="Genomic_DNA"/>
</dbReference>
<dbReference type="InterPro" id="IPR008162">
    <property type="entry name" value="Pyrophosphatase"/>
</dbReference>
<dbReference type="NCBIfam" id="NF002317">
    <property type="entry name" value="PRK01250.1"/>
    <property type="match status" value="1"/>
</dbReference>
<feature type="binding site" evidence="6">
    <location>
        <position position="142"/>
    </location>
    <ligand>
        <name>substrate</name>
    </ligand>
</feature>
<comment type="cofactor">
    <cofactor evidence="1 6">
        <name>Mg(2+)</name>
        <dbReference type="ChEBI" id="CHEBI:18420"/>
    </cofactor>
</comment>
<accession>A0AA95H755</accession>
<feature type="binding site" evidence="6">
    <location>
        <position position="103"/>
    </location>
    <ligand>
        <name>Mg(2+)</name>
        <dbReference type="ChEBI" id="CHEBI:18420"/>
        <label>1</label>
    </ligand>
</feature>
<dbReference type="GO" id="GO:0006796">
    <property type="term" value="P:phosphate-containing compound metabolic process"/>
    <property type="evidence" value="ECO:0007669"/>
    <property type="project" value="InterPro"/>
</dbReference>
<dbReference type="AlphaFoldDB" id="A0AA95H755"/>
<feature type="binding site" evidence="6">
    <location>
        <position position="66"/>
    </location>
    <ligand>
        <name>Mg(2+)</name>
        <dbReference type="ChEBI" id="CHEBI:18420"/>
        <label>1</label>
    </ligand>
</feature>
<dbReference type="KEGG" id="tdu:QJT80_14835"/>